<proteinExistence type="inferred from homology"/>
<evidence type="ECO:0000256" key="4">
    <source>
        <dbReference type="ARBA" id="ARBA00022473"/>
    </source>
</evidence>
<dbReference type="GO" id="GO:0008283">
    <property type="term" value="P:cell population proliferation"/>
    <property type="evidence" value="ECO:0007669"/>
    <property type="project" value="UniProtKB-UniRule"/>
</dbReference>
<keyword evidence="7 10" id="KW-0732">Signal</keyword>
<comment type="PTM">
    <text evidence="10">Sulfation is important for activity and for the binding to a putative membrane receptor.</text>
</comment>
<sequence length="86" mass="9873">MPSKYASLFVVALLMIFFSLNQQQAIGRPEPADPSNTNGQKEVADQEEVRYEKMEEVCGGEKEEECLMRRTLEAQIDYIYTQGKHN</sequence>
<dbReference type="Gramene" id="Aco013342.1.mrna1">
    <property type="protein sequence ID" value="Aco013342.1.mrna1"/>
    <property type="gene ID" value="Aco013342.1.path1"/>
</dbReference>
<evidence type="ECO:0000256" key="9">
    <source>
        <dbReference type="ARBA" id="ARBA00023030"/>
    </source>
</evidence>
<dbReference type="GO" id="GO:0030154">
    <property type="term" value="P:cell differentiation"/>
    <property type="evidence" value="ECO:0007669"/>
    <property type="project" value="UniProtKB-UniRule"/>
</dbReference>
<protein>
    <recommendedName>
        <fullName evidence="10">Phytosulfokine</fullName>
    </recommendedName>
    <component>
        <recommendedName>
            <fullName evidence="10">Phytosulfokine-alpha</fullName>
            <shortName evidence="10">PSK-alpha</shortName>
            <shortName evidence="10">Phytosulfokine-a</shortName>
        </recommendedName>
    </component>
    <component>
        <recommendedName>
            <fullName evidence="10">Phytosulfokine-beta</fullName>
            <shortName evidence="10">PSK-beta</shortName>
            <shortName evidence="10">Phytosulfokine-b</shortName>
        </recommendedName>
    </component>
</protein>
<comment type="caution">
    <text evidence="12">The sequence shown here is derived from an EMBL/GenBank/DDBJ whole genome shotgun (WGS) entry which is preliminary data.</text>
</comment>
<reference evidence="12 13" key="1">
    <citation type="journal article" date="2016" name="DNA Res.">
        <title>The draft genome of MD-2 pineapple using hybrid error correction of long reads.</title>
        <authorList>
            <person name="Redwan R.M."/>
            <person name="Saidin A."/>
            <person name="Kumar S.V."/>
        </authorList>
    </citation>
    <scope>NUCLEOTIDE SEQUENCE [LARGE SCALE GENOMIC DNA]</scope>
    <source>
        <strain evidence="13">cv. MD2</strain>
        <tissue evidence="12">Leaf</tissue>
    </source>
</reference>
<evidence type="ECO:0000313" key="12">
    <source>
        <dbReference type="EMBL" id="OAY77877.1"/>
    </source>
</evidence>
<dbReference type="Proteomes" id="UP000092600">
    <property type="component" value="Unassembled WGS sequence"/>
</dbReference>
<comment type="function">
    <text evidence="1 10">Promotes plant cell differentiation, organogenesis and somatic embryogenesis as well as cell proliferation.</text>
</comment>
<comment type="similarity">
    <text evidence="3 10">Belongs to the phytosulfokine family.</text>
</comment>
<keyword evidence="5 10" id="KW-0964">Secreted</keyword>
<evidence type="ECO:0000256" key="3">
    <source>
        <dbReference type="ARBA" id="ARBA00010781"/>
    </source>
</evidence>
<evidence type="ECO:0000256" key="6">
    <source>
        <dbReference type="ARBA" id="ARBA00022641"/>
    </source>
</evidence>
<keyword evidence="8 10" id="KW-0221">Differentiation</keyword>
<comment type="PTM">
    <text evidence="10">PSK-alpha is produced by endopeptidase digestion. PSK-beta is produced from PSK-alpha by exopeptidase digestion.</text>
</comment>
<dbReference type="AlphaFoldDB" id="A0A199VL23"/>
<evidence type="ECO:0000256" key="5">
    <source>
        <dbReference type="ARBA" id="ARBA00022525"/>
    </source>
</evidence>
<keyword evidence="6 10" id="KW-0765">Sulfation</keyword>
<feature type="chain" id="PRO_5031605744" description="Phytosulfokine" evidence="10">
    <location>
        <begin position="28"/>
        <end position="86"/>
    </location>
</feature>
<dbReference type="InterPro" id="IPR009438">
    <property type="entry name" value="Phytosulfokine"/>
</dbReference>
<dbReference type="Pfam" id="PF06404">
    <property type="entry name" value="PSK"/>
    <property type="match status" value="1"/>
</dbReference>
<dbReference type="PANTHER" id="PTHR33285">
    <property type="entry name" value="PHYTOSULFOKINES 3"/>
    <property type="match status" value="1"/>
</dbReference>
<name>A0A199VL23_ANACO</name>
<organism evidence="12 13">
    <name type="scientific">Ananas comosus</name>
    <name type="common">Pineapple</name>
    <name type="synonym">Ananas ananas</name>
    <dbReference type="NCBI Taxonomy" id="4615"/>
    <lineage>
        <taxon>Eukaryota</taxon>
        <taxon>Viridiplantae</taxon>
        <taxon>Streptophyta</taxon>
        <taxon>Embryophyta</taxon>
        <taxon>Tracheophyta</taxon>
        <taxon>Spermatophyta</taxon>
        <taxon>Magnoliopsida</taxon>
        <taxon>Liliopsida</taxon>
        <taxon>Poales</taxon>
        <taxon>Bromeliaceae</taxon>
        <taxon>Bromelioideae</taxon>
        <taxon>Ananas</taxon>
    </lineage>
</organism>
<evidence type="ECO:0000256" key="10">
    <source>
        <dbReference type="RuleBase" id="RU368031"/>
    </source>
</evidence>
<dbReference type="EMBL" id="LSRQ01001436">
    <property type="protein sequence ID" value="OAY77877.1"/>
    <property type="molecule type" value="Genomic_DNA"/>
</dbReference>
<gene>
    <name evidence="12" type="ORF">ACMD2_22632</name>
</gene>
<evidence type="ECO:0000313" key="13">
    <source>
        <dbReference type="Proteomes" id="UP000092600"/>
    </source>
</evidence>
<feature type="region of interest" description="Disordered" evidence="11">
    <location>
        <begin position="26"/>
        <end position="48"/>
    </location>
</feature>
<dbReference type="GO" id="GO:0008083">
    <property type="term" value="F:growth factor activity"/>
    <property type="evidence" value="ECO:0007669"/>
    <property type="project" value="UniProtKB-UniRule"/>
</dbReference>
<keyword evidence="9 10" id="KW-0339">Growth factor</keyword>
<accession>A0A199VL23</accession>
<dbReference type="GO" id="GO:0005576">
    <property type="term" value="C:extracellular region"/>
    <property type="evidence" value="ECO:0007669"/>
    <property type="project" value="UniProtKB-SubCell"/>
</dbReference>
<evidence type="ECO:0000256" key="7">
    <source>
        <dbReference type="ARBA" id="ARBA00022729"/>
    </source>
</evidence>
<feature type="signal peptide" evidence="10">
    <location>
        <begin position="1"/>
        <end position="27"/>
    </location>
</feature>
<dbReference type="PANTHER" id="PTHR33285:SF55">
    <property type="entry name" value="PHYTOSULFOKINES 3"/>
    <property type="match status" value="1"/>
</dbReference>
<evidence type="ECO:0000256" key="2">
    <source>
        <dbReference type="ARBA" id="ARBA00004613"/>
    </source>
</evidence>
<evidence type="ECO:0000256" key="8">
    <source>
        <dbReference type="ARBA" id="ARBA00022782"/>
    </source>
</evidence>
<comment type="subcellular location">
    <subcellularLocation>
        <location evidence="2 10">Secreted</location>
    </subcellularLocation>
</comment>
<evidence type="ECO:0000256" key="11">
    <source>
        <dbReference type="SAM" id="MobiDB-lite"/>
    </source>
</evidence>
<evidence type="ECO:0000256" key="1">
    <source>
        <dbReference type="ARBA" id="ARBA00003158"/>
    </source>
</evidence>
<dbReference type="STRING" id="4615.A0A199VL23"/>
<keyword evidence="4 10" id="KW-0217">Developmental protein</keyword>